<dbReference type="SUPFAM" id="SSF75005">
    <property type="entry name" value="Arabinanase/levansucrase/invertase"/>
    <property type="match status" value="1"/>
</dbReference>
<evidence type="ECO:0000256" key="2">
    <source>
        <dbReference type="ARBA" id="ARBA00023277"/>
    </source>
</evidence>
<dbReference type="InterPro" id="IPR023296">
    <property type="entry name" value="Glyco_hydro_beta-prop_sf"/>
</dbReference>
<name>A0A2N9PDY4_9FLAO</name>
<feature type="domain" description="Glucosamine inositolphosphorylceramide transferase 1 N-terminal" evidence="4">
    <location>
        <begin position="68"/>
        <end position="300"/>
    </location>
</feature>
<gene>
    <name evidence="5" type="ORF">FLACOL_02570</name>
</gene>
<evidence type="ECO:0000313" key="6">
    <source>
        <dbReference type="Proteomes" id="UP000238180"/>
    </source>
</evidence>
<keyword evidence="3" id="KW-0472">Membrane</keyword>
<reference evidence="5 6" key="1">
    <citation type="submission" date="2018-02" db="EMBL/GenBank/DDBJ databases">
        <authorList>
            <person name="Cohen D.B."/>
            <person name="Kent A.D."/>
        </authorList>
    </citation>
    <scope>NUCLEOTIDE SEQUENCE [LARGE SCALE GENOMIC DNA]</scope>
    <source>
        <strain evidence="5">CIP109753</strain>
    </source>
</reference>
<accession>A0A2N9PDY4</accession>
<evidence type="ECO:0000256" key="3">
    <source>
        <dbReference type="SAM" id="Phobius"/>
    </source>
</evidence>
<dbReference type="GO" id="GO:0045493">
    <property type="term" value="P:xylan catabolic process"/>
    <property type="evidence" value="ECO:0007669"/>
    <property type="project" value="UniProtKB-KW"/>
</dbReference>
<dbReference type="Gene3D" id="2.115.10.20">
    <property type="entry name" value="Glycosyl hydrolase domain, family 43"/>
    <property type="match status" value="1"/>
</dbReference>
<dbReference type="AlphaFoldDB" id="A0A2N9PDY4"/>
<dbReference type="InterPro" id="IPR052176">
    <property type="entry name" value="Glycosyl_Hydrlase_43_Enz"/>
</dbReference>
<proteinExistence type="predicted"/>
<evidence type="ECO:0000259" key="4">
    <source>
        <dbReference type="Pfam" id="PF24793"/>
    </source>
</evidence>
<keyword evidence="3" id="KW-1133">Transmembrane helix</keyword>
<keyword evidence="1" id="KW-0624">Polysaccharide degradation</keyword>
<dbReference type="InterPro" id="IPR056442">
    <property type="entry name" value="GINT1_N"/>
</dbReference>
<keyword evidence="2" id="KW-0119">Carbohydrate metabolism</keyword>
<sequence length="333" mass="38652">MKKSFLGVSAFFVIIGFLLVCVINYKTPFFVSKRSGWSIGFGISNHFPEKMNINKWNLIFKNAVSKDSTSFIADPFWIEFNDSIYIFFENQSKYDNGTIGVFASKDGKKFRYVKNAIKETFHMSYPQVFKKDKKFYMLPETQASGHVLLYEAVKFPYKWKICDTLIKNCQLKDPTIYLSDSINLIFGGGKNLDLNLYVSNSLFGKWKLKQKGILRGTEYRPGGRIIRDKGKLLLPVQNCSEAYGYGLSLYSISKVKNKYKLHRVSPFYLEQQKNIKEFNAGMHHLDLHKLGNNFFYVNDGNTFEEPEKKIFNYRGPLKKTYIDSKQFISSLCE</sequence>
<dbReference type="Proteomes" id="UP000238180">
    <property type="component" value="Unassembled WGS sequence"/>
</dbReference>
<feature type="transmembrane region" description="Helical" evidence="3">
    <location>
        <begin position="6"/>
        <end position="25"/>
    </location>
</feature>
<evidence type="ECO:0000313" key="5">
    <source>
        <dbReference type="EMBL" id="SPE78554.1"/>
    </source>
</evidence>
<dbReference type="RefSeq" id="WP_105197004.1">
    <property type="nucleotide sequence ID" value="NZ_OLKH01000149.1"/>
</dbReference>
<evidence type="ECO:0000256" key="1">
    <source>
        <dbReference type="ARBA" id="ARBA00022651"/>
    </source>
</evidence>
<keyword evidence="3" id="KW-0812">Transmembrane</keyword>
<dbReference type="PANTHER" id="PTHR43772:SF2">
    <property type="entry name" value="PUTATIVE (AFU_ORTHOLOGUE AFUA_2G04480)-RELATED"/>
    <property type="match status" value="1"/>
</dbReference>
<protein>
    <recommendedName>
        <fullName evidence="4">Glucosamine inositolphosphorylceramide transferase 1 N-terminal domain-containing protein</fullName>
    </recommendedName>
</protein>
<dbReference type="EMBL" id="OLKH01000149">
    <property type="protein sequence ID" value="SPE78554.1"/>
    <property type="molecule type" value="Genomic_DNA"/>
</dbReference>
<dbReference type="Pfam" id="PF24793">
    <property type="entry name" value="GINT1_N"/>
    <property type="match status" value="1"/>
</dbReference>
<keyword evidence="1" id="KW-0858">Xylan degradation</keyword>
<organism evidence="5 6">
    <name type="scientific">Flavobacterium columnare</name>
    <dbReference type="NCBI Taxonomy" id="996"/>
    <lineage>
        <taxon>Bacteria</taxon>
        <taxon>Pseudomonadati</taxon>
        <taxon>Bacteroidota</taxon>
        <taxon>Flavobacteriia</taxon>
        <taxon>Flavobacteriales</taxon>
        <taxon>Flavobacteriaceae</taxon>
        <taxon>Flavobacterium</taxon>
    </lineage>
</organism>
<dbReference type="PANTHER" id="PTHR43772">
    <property type="entry name" value="ENDO-1,4-BETA-XYLANASE"/>
    <property type="match status" value="1"/>
</dbReference>